<feature type="domain" description="Thioredoxin" evidence="7">
    <location>
        <begin position="62"/>
        <end position="268"/>
    </location>
</feature>
<dbReference type="PROSITE" id="PS51352">
    <property type="entry name" value="THIOREDOXIN_2"/>
    <property type="match status" value="1"/>
</dbReference>
<keyword evidence="4" id="KW-1015">Disulfide bond</keyword>
<dbReference type="PANTHER" id="PTHR13887">
    <property type="entry name" value="GLUTATHIONE S-TRANSFERASE KAPPA"/>
    <property type="match status" value="1"/>
</dbReference>
<keyword evidence="5" id="KW-0676">Redox-active center</keyword>
<keyword evidence="6" id="KW-0812">Transmembrane</keyword>
<dbReference type="SUPFAM" id="SSF52833">
    <property type="entry name" value="Thioredoxin-like"/>
    <property type="match status" value="1"/>
</dbReference>
<dbReference type="Gene3D" id="3.40.30.10">
    <property type="entry name" value="Glutaredoxin"/>
    <property type="match status" value="1"/>
</dbReference>
<feature type="transmembrane region" description="Helical" evidence="6">
    <location>
        <begin position="31"/>
        <end position="50"/>
    </location>
</feature>
<dbReference type="InterPro" id="IPR013766">
    <property type="entry name" value="Thioredoxin_domain"/>
</dbReference>
<evidence type="ECO:0000313" key="8">
    <source>
        <dbReference type="EMBL" id="PIR07466.1"/>
    </source>
</evidence>
<reference evidence="8 9" key="1">
    <citation type="submission" date="2017-09" db="EMBL/GenBank/DDBJ databases">
        <title>Depth-based differentiation of microbial function through sediment-hosted aquifers and enrichment of novel symbionts in the deep terrestrial subsurface.</title>
        <authorList>
            <person name="Probst A.J."/>
            <person name="Ladd B."/>
            <person name="Jarett J.K."/>
            <person name="Geller-Mcgrath D.E."/>
            <person name="Sieber C.M."/>
            <person name="Emerson J.B."/>
            <person name="Anantharaman K."/>
            <person name="Thomas B.C."/>
            <person name="Malmstrom R."/>
            <person name="Stieglmeier M."/>
            <person name="Klingl A."/>
            <person name="Woyke T."/>
            <person name="Ryan C.M."/>
            <person name="Banfield J.F."/>
        </authorList>
    </citation>
    <scope>NUCLEOTIDE SEQUENCE [LARGE SCALE GENOMIC DNA]</scope>
    <source>
        <strain evidence="8">CG11_big_fil_rev_8_21_14_0_20_38_23</strain>
    </source>
</reference>
<keyword evidence="6" id="KW-1133">Transmembrane helix</keyword>
<dbReference type="InterPro" id="IPR036249">
    <property type="entry name" value="Thioredoxin-like_sf"/>
</dbReference>
<evidence type="ECO:0000256" key="5">
    <source>
        <dbReference type="ARBA" id="ARBA00023284"/>
    </source>
</evidence>
<evidence type="ECO:0000259" key="7">
    <source>
        <dbReference type="PROSITE" id="PS51352"/>
    </source>
</evidence>
<evidence type="ECO:0000256" key="6">
    <source>
        <dbReference type="SAM" id="Phobius"/>
    </source>
</evidence>
<evidence type="ECO:0000256" key="3">
    <source>
        <dbReference type="ARBA" id="ARBA00023002"/>
    </source>
</evidence>
<dbReference type="EMBL" id="PCWR01000021">
    <property type="protein sequence ID" value="PIR07466.1"/>
    <property type="molecule type" value="Genomic_DNA"/>
</dbReference>
<accession>A0A2H0NH92</accession>
<keyword evidence="2" id="KW-0732">Signal</keyword>
<evidence type="ECO:0000313" key="9">
    <source>
        <dbReference type="Proteomes" id="UP000228867"/>
    </source>
</evidence>
<keyword evidence="3" id="KW-0560">Oxidoreductase</keyword>
<evidence type="ECO:0000256" key="1">
    <source>
        <dbReference type="ARBA" id="ARBA00005791"/>
    </source>
</evidence>
<dbReference type="GO" id="GO:0016491">
    <property type="term" value="F:oxidoreductase activity"/>
    <property type="evidence" value="ECO:0007669"/>
    <property type="project" value="UniProtKB-KW"/>
</dbReference>
<organism evidence="8 9">
    <name type="scientific">Candidatus Jorgensenbacteria bacterium CG11_big_fil_rev_8_21_14_0_20_38_23</name>
    <dbReference type="NCBI Taxonomy" id="1974594"/>
    <lineage>
        <taxon>Bacteria</taxon>
        <taxon>Candidatus Joergenseniibacteriota</taxon>
    </lineage>
</organism>
<protein>
    <recommendedName>
        <fullName evidence="7">Thioredoxin domain-containing protein</fullName>
    </recommendedName>
</protein>
<comment type="similarity">
    <text evidence="1">Belongs to the thioredoxin family. DsbA subfamily.</text>
</comment>
<dbReference type="PANTHER" id="PTHR13887:SF14">
    <property type="entry name" value="DISULFIDE BOND FORMATION PROTEIN D"/>
    <property type="match status" value="1"/>
</dbReference>
<gene>
    <name evidence="8" type="ORF">COV54_00930</name>
</gene>
<dbReference type="InterPro" id="IPR012336">
    <property type="entry name" value="Thioredoxin-like_fold"/>
</dbReference>
<sequence>MSTKNDKKEENSWKSQKEPLLEVEETRKRDYFLPISILIAGVLIAGALIYSTGKKTVGPAETKKADNGLVVQAPAAIQGVEIGDSVILGDPKASVTFIEYADYQCPFCTSFFKETEPLLIKDYVDKGNVKMVYKDFAFLDQFAGGKNESHLAAEAAACAADQGKFWDYHDLIFKTEIADQQANPGKSENNGNLNVEKLESLAQELGLNKNQFNSCLESNKYKDKIQKEVVEAQALGVKATPTFFINGQKFEGALPYPQFKATIDNLLK</sequence>
<dbReference type="Pfam" id="PF13462">
    <property type="entry name" value="Thioredoxin_4"/>
    <property type="match status" value="1"/>
</dbReference>
<evidence type="ECO:0000256" key="4">
    <source>
        <dbReference type="ARBA" id="ARBA00023157"/>
    </source>
</evidence>
<dbReference type="AlphaFoldDB" id="A0A2H0NH92"/>
<evidence type="ECO:0000256" key="2">
    <source>
        <dbReference type="ARBA" id="ARBA00022729"/>
    </source>
</evidence>
<name>A0A2H0NH92_9BACT</name>
<proteinExistence type="inferred from homology"/>
<comment type="caution">
    <text evidence="8">The sequence shown here is derived from an EMBL/GenBank/DDBJ whole genome shotgun (WGS) entry which is preliminary data.</text>
</comment>
<keyword evidence="6" id="KW-0472">Membrane</keyword>
<dbReference type="Proteomes" id="UP000228867">
    <property type="component" value="Unassembled WGS sequence"/>
</dbReference>